<dbReference type="Proteomes" id="UP000254118">
    <property type="component" value="Unassembled WGS sequence"/>
</dbReference>
<protein>
    <submittedName>
        <fullName evidence="2">Uncharacterized protein</fullName>
    </submittedName>
</protein>
<accession>A0AA46BQ06</accession>
<evidence type="ECO:0000256" key="1">
    <source>
        <dbReference type="SAM" id="Phobius"/>
    </source>
</evidence>
<dbReference type="AlphaFoldDB" id="A0AA46BQ06"/>
<feature type="transmembrane region" description="Helical" evidence="1">
    <location>
        <begin position="12"/>
        <end position="35"/>
    </location>
</feature>
<reference evidence="2 3" key="1">
    <citation type="submission" date="2018-06" db="EMBL/GenBank/DDBJ databases">
        <authorList>
            <consortium name="Pathogen Informatics"/>
            <person name="Doyle S."/>
        </authorList>
    </citation>
    <scope>NUCLEOTIDE SEQUENCE [LARGE SCALE GENOMIC DNA]</scope>
    <source>
        <strain evidence="2 3">NCTC7915</strain>
    </source>
</reference>
<evidence type="ECO:0000313" key="2">
    <source>
        <dbReference type="EMBL" id="STD14642.1"/>
    </source>
</evidence>
<keyword evidence="1" id="KW-0812">Transmembrane</keyword>
<proteinExistence type="predicted"/>
<comment type="caution">
    <text evidence="2">The sequence shown here is derived from an EMBL/GenBank/DDBJ whole genome shotgun (WGS) entry which is preliminary data.</text>
</comment>
<name>A0AA46BQ06_9MICO</name>
<organism evidence="2 3">
    <name type="scientific">Dermatophilus congolensis</name>
    <dbReference type="NCBI Taxonomy" id="1863"/>
    <lineage>
        <taxon>Bacteria</taxon>
        <taxon>Bacillati</taxon>
        <taxon>Actinomycetota</taxon>
        <taxon>Actinomycetes</taxon>
        <taxon>Micrococcales</taxon>
        <taxon>Dermatophilaceae</taxon>
        <taxon>Dermatophilus</taxon>
    </lineage>
</organism>
<keyword evidence="1" id="KW-0472">Membrane</keyword>
<keyword evidence="1" id="KW-1133">Transmembrane helix</keyword>
<sequence length="156" mass="16624">MTLGWLEVSPPSAVAVATLMIFPAVRSAVVMRYGLLRRQAVDAPMSRVVSSQVTVLPALVSVTVMPVMVALVRLRTRKVYQRVSPAEWSPELSASMTVPSWDFSSQRPVFPAILVRVAVAESVIGAGSSVPPAVPSAVAVAMLVSRPRSMSALVRV</sequence>
<evidence type="ECO:0000313" key="3">
    <source>
        <dbReference type="Proteomes" id="UP000254118"/>
    </source>
</evidence>
<gene>
    <name evidence="2" type="ORF">NCTC7915_02137</name>
</gene>
<dbReference type="EMBL" id="UFYA01000001">
    <property type="protein sequence ID" value="STD14642.1"/>
    <property type="molecule type" value="Genomic_DNA"/>
</dbReference>
<feature type="transmembrane region" description="Helical" evidence="1">
    <location>
        <begin position="55"/>
        <end position="74"/>
    </location>
</feature>